<feature type="domain" description="HTH cro/C1-type" evidence="1">
    <location>
        <begin position="78"/>
        <end position="133"/>
    </location>
</feature>
<reference evidence="2 3" key="1">
    <citation type="submission" date="2024-02" db="EMBL/GenBank/DDBJ databases">
        <title>Deinococcus aluminii NBRC 112889.</title>
        <authorList>
            <person name="Ichikawa N."/>
            <person name="Katano-Makiyama Y."/>
            <person name="Hidaka K."/>
        </authorList>
    </citation>
    <scope>NUCLEOTIDE SEQUENCE [LARGE SCALE GENOMIC DNA]</scope>
    <source>
        <strain evidence="2 3">NBRC 112889</strain>
    </source>
</reference>
<dbReference type="Proteomes" id="UP001404956">
    <property type="component" value="Unassembled WGS sequence"/>
</dbReference>
<dbReference type="PROSITE" id="PS50943">
    <property type="entry name" value="HTH_CROC1"/>
    <property type="match status" value="1"/>
</dbReference>
<dbReference type="RefSeq" id="WP_345454267.1">
    <property type="nucleotide sequence ID" value="NZ_BAABRV010000004.1"/>
</dbReference>
<dbReference type="Pfam" id="PF13443">
    <property type="entry name" value="HTH_26"/>
    <property type="match status" value="1"/>
</dbReference>
<proteinExistence type="predicted"/>
<dbReference type="EMBL" id="BAABRV010000004">
    <property type="protein sequence ID" value="GAA5533674.1"/>
    <property type="molecule type" value="Genomic_DNA"/>
</dbReference>
<dbReference type="SMART" id="SM00530">
    <property type="entry name" value="HTH_XRE"/>
    <property type="match status" value="1"/>
</dbReference>
<dbReference type="SUPFAM" id="SSF47413">
    <property type="entry name" value="lambda repressor-like DNA-binding domains"/>
    <property type="match status" value="1"/>
</dbReference>
<dbReference type="Gene3D" id="1.10.260.40">
    <property type="entry name" value="lambda repressor-like DNA-binding domains"/>
    <property type="match status" value="1"/>
</dbReference>
<name>A0ABP9XE78_9DEIO</name>
<gene>
    <name evidence="2" type="ORF">Dalu01_02082</name>
</gene>
<keyword evidence="3" id="KW-1185">Reference proteome</keyword>
<organism evidence="2 3">
    <name type="scientific">Deinococcus aluminii</name>
    <dbReference type="NCBI Taxonomy" id="1656885"/>
    <lineage>
        <taxon>Bacteria</taxon>
        <taxon>Thermotogati</taxon>
        <taxon>Deinococcota</taxon>
        <taxon>Deinococci</taxon>
        <taxon>Deinococcales</taxon>
        <taxon>Deinococcaceae</taxon>
        <taxon>Deinococcus</taxon>
    </lineage>
</organism>
<dbReference type="InterPro" id="IPR010982">
    <property type="entry name" value="Lambda_DNA-bd_dom_sf"/>
</dbReference>
<accession>A0ABP9XE78</accession>
<evidence type="ECO:0000313" key="3">
    <source>
        <dbReference type="Proteomes" id="UP001404956"/>
    </source>
</evidence>
<protein>
    <recommendedName>
        <fullName evidence="1">HTH cro/C1-type domain-containing protein</fullName>
    </recommendedName>
</protein>
<evidence type="ECO:0000313" key="2">
    <source>
        <dbReference type="EMBL" id="GAA5533674.1"/>
    </source>
</evidence>
<sequence length="143" mass="15821">MPIQSTTYQTQQRGVRITVTGVPTTFSDDGEELGFDLKVMRQLDALVQEALAQAPESGAVELAYAETVPPPDPVSLELRRALRLRKMSGAQVAQQLGVTPPVVSRWLSPNYHQHGMETLRRIADALDMDVEVKLKPRERKAAS</sequence>
<evidence type="ECO:0000259" key="1">
    <source>
        <dbReference type="PROSITE" id="PS50943"/>
    </source>
</evidence>
<dbReference type="InterPro" id="IPR001387">
    <property type="entry name" value="Cro/C1-type_HTH"/>
</dbReference>
<comment type="caution">
    <text evidence="2">The sequence shown here is derived from an EMBL/GenBank/DDBJ whole genome shotgun (WGS) entry which is preliminary data.</text>
</comment>
<dbReference type="CDD" id="cd00093">
    <property type="entry name" value="HTH_XRE"/>
    <property type="match status" value="1"/>
</dbReference>